<dbReference type="Proteomes" id="UP000683000">
    <property type="component" value="Unassembled WGS sequence"/>
</dbReference>
<accession>A0A8I2YYX8</accession>
<protein>
    <submittedName>
        <fullName evidence="1">Uncharacterized protein</fullName>
    </submittedName>
</protein>
<evidence type="ECO:0000313" key="2">
    <source>
        <dbReference type="Proteomes" id="UP000683000"/>
    </source>
</evidence>
<gene>
    <name evidence="1" type="ORF">JVT61DRAFT_11473</name>
</gene>
<organism evidence="1 2">
    <name type="scientific">Boletus reticuloceps</name>
    <dbReference type="NCBI Taxonomy" id="495285"/>
    <lineage>
        <taxon>Eukaryota</taxon>
        <taxon>Fungi</taxon>
        <taxon>Dikarya</taxon>
        <taxon>Basidiomycota</taxon>
        <taxon>Agaricomycotina</taxon>
        <taxon>Agaricomycetes</taxon>
        <taxon>Agaricomycetidae</taxon>
        <taxon>Boletales</taxon>
        <taxon>Boletineae</taxon>
        <taxon>Boletaceae</taxon>
        <taxon>Boletoideae</taxon>
        <taxon>Boletus</taxon>
    </lineage>
</organism>
<dbReference type="EMBL" id="JAGFBS010000005">
    <property type="protein sequence ID" value="KAG6379042.1"/>
    <property type="molecule type" value="Genomic_DNA"/>
</dbReference>
<name>A0A8I2YYX8_9AGAM</name>
<sequence>MIMIEQLSKWKSPLNKNIAKTLCTRAHLSFKDFILSISETSLRPVVIDRFTWMSIMCITIEVYFCCPGGPLSIDVDPQGDFSAFGVCDHPTTK</sequence>
<evidence type="ECO:0000313" key="1">
    <source>
        <dbReference type="EMBL" id="KAG6379042.1"/>
    </source>
</evidence>
<comment type="caution">
    <text evidence="1">The sequence shown here is derived from an EMBL/GenBank/DDBJ whole genome shotgun (WGS) entry which is preliminary data.</text>
</comment>
<dbReference type="AlphaFoldDB" id="A0A8I2YYX8"/>
<keyword evidence="2" id="KW-1185">Reference proteome</keyword>
<reference evidence="1" key="1">
    <citation type="submission" date="2021-03" db="EMBL/GenBank/DDBJ databases">
        <title>Evolutionary innovations through gain and loss of genes in the ectomycorrhizal Boletales.</title>
        <authorList>
            <person name="Wu G."/>
            <person name="Miyauchi S."/>
            <person name="Morin E."/>
            <person name="Yang Z.-L."/>
            <person name="Xu J."/>
            <person name="Martin F.M."/>
        </authorList>
    </citation>
    <scope>NUCLEOTIDE SEQUENCE</scope>
    <source>
        <strain evidence="1">BR01</strain>
    </source>
</reference>
<proteinExistence type="predicted"/>